<evidence type="ECO:0000313" key="2">
    <source>
        <dbReference type="Proteomes" id="UP000185146"/>
    </source>
</evidence>
<dbReference type="Proteomes" id="UP000185146">
    <property type="component" value="Chromosome"/>
</dbReference>
<organism evidence="1 2">
    <name type="scientific">Pseudomonas putida</name>
    <name type="common">Arthrobacter siderocapsulatus</name>
    <dbReference type="NCBI Taxonomy" id="303"/>
    <lineage>
        <taxon>Bacteria</taxon>
        <taxon>Pseudomonadati</taxon>
        <taxon>Pseudomonadota</taxon>
        <taxon>Gammaproteobacteria</taxon>
        <taxon>Pseudomonadales</taxon>
        <taxon>Pseudomonadaceae</taxon>
        <taxon>Pseudomonas</taxon>
    </lineage>
</organism>
<dbReference type="InterPro" id="IPR004027">
    <property type="entry name" value="SEC_C_motif"/>
</dbReference>
<gene>
    <name evidence="1" type="ORF">BL240_13880</name>
</gene>
<dbReference type="Gene3D" id="3.10.450.50">
    <property type="match status" value="1"/>
</dbReference>
<dbReference type="SUPFAM" id="SSF103642">
    <property type="entry name" value="Sec-C motif"/>
    <property type="match status" value="1"/>
</dbReference>
<dbReference type="PANTHER" id="PTHR33747">
    <property type="entry name" value="UPF0225 PROTEIN SCO1677"/>
    <property type="match status" value="1"/>
</dbReference>
<protein>
    <submittedName>
        <fullName evidence="1">Preprotein translocase</fullName>
    </submittedName>
</protein>
<dbReference type="RefSeq" id="WP_019751581.1">
    <property type="nucleotide sequence ID" value="NZ_CP018743.1"/>
</dbReference>
<sequence>MPTPVGRTETEVLADLVQLTASPGYVHAIAFICHRDNLVLYRDELNPKDMAHLFTNDRLLRTEITTLLGLMVRQALDMSVPTVEVLGYLVERTDTLMLELHHALSRPMLSSLTAQAVSGSTAEIGWDGMSMREPIFYGTESAYSFQYRDLLPTKYGADDTWLVEKMGFTITQAQLVASTMCNLMDEKACATFAKSRAPVIDPHILIGAFEYSAQLVADSSGLDVPIVEAVFGALTLTGDNLQFQTIGDFNAVAATPLLPTGRGTVLLFQHYAIYEALYESPFFWMWADKPYRPTAMEHRGAFAEQFSALRLRAVFGQDNVHTNVNLFKGKDVAGEADVLVVFGDRLIIIQAKAKKLTLEARKGNDGQLKSDFAAAIQQSYDQGWICANIIVEGECRLENDQGRELKLPHPPKEIYLFSVVSEHYPALAFQSSQYLTYQTTEVIKAPLVMDVFLLDAIAEMLTSPLRFLSYIRLRIAAAGKVNLSHELTALGFHLKRNMWLDEEFSYVMIDDSYAVDLDTAMTVRREGHPGKHTPEGILTRLAGTRYEQVISQIEAEANPATLELGLQLLAMNEDAAFNVHRGLEAITRMTREDGQGHDFTIGAEQGNSGICFHSNRMPSPAAMRRLQFHCHKRKYIMRSDTWFGLAVDGDCDIQFGVTLNFPWTESDQMDELTRDAQAPAPISSLKSLIRQSNGRKVGRNEPCPCRSGKKYKKCCMS</sequence>
<dbReference type="EMBL" id="CP018743">
    <property type="protein sequence ID" value="APO82483.1"/>
    <property type="molecule type" value="Genomic_DNA"/>
</dbReference>
<proteinExistence type="predicted"/>
<name>A0A1L5PQS8_PSEPU</name>
<reference evidence="1 2" key="1">
    <citation type="submission" date="2016-12" db="EMBL/GenBank/DDBJ databases">
        <title>Draft Genome Sequence of Mercury Resistant Pseudomonas DRA525.</title>
        <authorList>
            <person name="Drace K.M."/>
        </authorList>
    </citation>
    <scope>NUCLEOTIDE SEQUENCE [LARGE SCALE GENOMIC DNA]</scope>
    <source>
        <strain evidence="1 2">DRA525</strain>
    </source>
</reference>
<evidence type="ECO:0000313" key="1">
    <source>
        <dbReference type="EMBL" id="APO82483.1"/>
    </source>
</evidence>
<dbReference type="AlphaFoldDB" id="A0A1L5PQS8"/>
<dbReference type="Pfam" id="PF02810">
    <property type="entry name" value="SEC-C"/>
    <property type="match status" value="1"/>
</dbReference>
<accession>A0A1L5PQS8</accession>
<dbReference type="PANTHER" id="PTHR33747:SF1">
    <property type="entry name" value="ADENYLATE CYCLASE-ASSOCIATED CAP C-TERMINAL DOMAIN-CONTAINING PROTEIN"/>
    <property type="match status" value="1"/>
</dbReference>